<name>A0A9X7QNC5_BACCE</name>
<dbReference type="EMBL" id="CP031778">
    <property type="protein sequence ID" value="QDZ77439.1"/>
    <property type="molecule type" value="Genomic_DNA"/>
</dbReference>
<organism evidence="1 2">
    <name type="scientific">Bacillus cereus</name>
    <dbReference type="NCBI Taxonomy" id="1396"/>
    <lineage>
        <taxon>Bacteria</taxon>
        <taxon>Bacillati</taxon>
        <taxon>Bacillota</taxon>
        <taxon>Bacilli</taxon>
        <taxon>Bacillales</taxon>
        <taxon>Bacillaceae</taxon>
        <taxon>Bacillus</taxon>
        <taxon>Bacillus cereus group</taxon>
    </lineage>
</organism>
<evidence type="ECO:0000313" key="1">
    <source>
        <dbReference type="EMBL" id="QDZ77439.1"/>
    </source>
</evidence>
<reference evidence="1 2" key="1">
    <citation type="journal article" date="2019" name="Ecotoxicol. Environ. Saf.">
        <title>Microbial characterization of heavy metal resistant bacterial strains isolated from an electroplating wastewater treatment plant.</title>
        <authorList>
            <person name="Cai X."/>
            <person name="Zheng X."/>
            <person name="Zhang D."/>
            <person name="Iqbal W."/>
            <person name="Liu C."/>
            <person name="Yang B."/>
            <person name="Zhao X."/>
            <person name="Lu X."/>
            <person name="Mao Y."/>
        </authorList>
    </citation>
    <scope>NUCLEOTIDE SEQUENCE [LARGE SCALE GENOMIC DNA]</scope>
    <source>
        <strain evidence="1 2">Co1-1</strain>
    </source>
</reference>
<dbReference type="Proteomes" id="UP000321735">
    <property type="component" value="Chromosome"/>
</dbReference>
<sequence>MFKHIFISILIGLLCIYVTGCTSYTTSVDKISTPYTNEDLQRAFPVGMSIDTYINKKNGMPVKHISNIPLQNGDVGRVLQTKNGFIIICGNEKEIFDVKTFQTIEDVHNYEESLQK</sequence>
<evidence type="ECO:0000313" key="2">
    <source>
        <dbReference type="Proteomes" id="UP000321735"/>
    </source>
</evidence>
<gene>
    <name evidence="1" type="ORF">D0437_32810</name>
</gene>
<protein>
    <submittedName>
        <fullName evidence="1">Uncharacterized protein</fullName>
    </submittedName>
</protein>
<dbReference type="AlphaFoldDB" id="A0A9X7QNC5"/>
<accession>A0A9X7QNC5</accession>
<proteinExistence type="predicted"/>
<dbReference type="RefSeq" id="WP_098146527.1">
    <property type="nucleotide sequence ID" value="NZ_CP031778.1"/>
</dbReference>